<dbReference type="OrthoDB" id="328911at2759"/>
<sequence length="457" mass="51162">MYFPYVSATAQPQNCSVPHQVLMQWPASVGVAQPQQSLLVLPSPTSAGAVLCPVSHCLGHCDAGRSSRLPHSQSHLPEPRLHQFTRIFPEWEVDELDFEDACTRMRDGARRAGISANKHRRRTTDQSTQCSLESVEEKKAPEQDKNEVNRVVGDINISGVVQFGQTDDTSVPQASGEHVDDADFDRFQPFHRPLMSCARSQPRQDSWSRYDLELKRFHKWRQEQQRPPLGRIPKHRVAFPQRSVSDNPASSVLQARVRRVYDHAHHTPLHPDDSYVYKFLDERRARHADAFSGVNTCSGKRRYDRPPPLEPYIPYDPHMLRMAGVQTPARPRFSAGQNLGREHRRKSCDAHSDGDVLPSGVHGGDLYPCPRPDSFHTGLTFKGKLRSLRQGEEHGSSGKASGKLDGLEKQGNLSGSVRIAGEDDGFSVSGSFLVPLSADEGRAKMREGTPPPWRSKN</sequence>
<evidence type="ECO:0000313" key="2">
    <source>
        <dbReference type="EMBL" id="CBZ55397.1"/>
    </source>
</evidence>
<feature type="region of interest" description="Disordered" evidence="1">
    <location>
        <begin position="330"/>
        <end position="356"/>
    </location>
</feature>
<dbReference type="AlphaFoldDB" id="F0VNV1"/>
<evidence type="ECO:0000256" key="1">
    <source>
        <dbReference type="SAM" id="MobiDB-lite"/>
    </source>
</evidence>
<accession>F0VNV1</accession>
<name>F0VNV1_NEOCL</name>
<dbReference type="OMA" id="VLMQWPA"/>
<organism evidence="2 4">
    <name type="scientific">Neospora caninum (strain Liverpool)</name>
    <dbReference type="NCBI Taxonomy" id="572307"/>
    <lineage>
        <taxon>Eukaryota</taxon>
        <taxon>Sar</taxon>
        <taxon>Alveolata</taxon>
        <taxon>Apicomplexa</taxon>
        <taxon>Conoidasida</taxon>
        <taxon>Coccidia</taxon>
        <taxon>Eucoccidiorida</taxon>
        <taxon>Eimeriorina</taxon>
        <taxon>Sarcocystidae</taxon>
        <taxon>Neospora</taxon>
    </lineage>
</organism>
<proteinExistence type="predicted"/>
<protein>
    <submittedName>
        <fullName evidence="2">Uncharacterized protein</fullName>
    </submittedName>
</protein>
<dbReference type="RefSeq" id="XP_003885425.1">
    <property type="nucleotide sequence ID" value="XM_003885376.1"/>
</dbReference>
<evidence type="ECO:0000313" key="3">
    <source>
        <dbReference type="EMBL" id="CEL70133.1"/>
    </source>
</evidence>
<feature type="region of interest" description="Disordered" evidence="1">
    <location>
        <begin position="437"/>
        <end position="457"/>
    </location>
</feature>
<dbReference type="GeneID" id="13440810"/>
<reference evidence="4" key="3">
    <citation type="journal article" date="2012" name="PLoS Pathog.">
        <title>Comparative genomics of the apicomplexan parasites Toxoplasma gondii and Neospora caninum: Coccidia differing in host range and transmission strategy.</title>
        <authorList>
            <person name="Reid A.J."/>
            <person name="Vermont S.J."/>
            <person name="Cotton J.A."/>
            <person name="Harris D."/>
            <person name="Hill-Cawthorne G.A."/>
            <person name="Konen-Waisman S."/>
            <person name="Latham S.M."/>
            <person name="Mourier T."/>
            <person name="Norton R."/>
            <person name="Quail M.A."/>
            <person name="Sanders M."/>
            <person name="Shanmugam D."/>
            <person name="Sohal A."/>
            <person name="Wasmuth J.D."/>
            <person name="Brunk B."/>
            <person name="Grigg M.E."/>
            <person name="Howard J.C."/>
            <person name="Parkinson J."/>
            <person name="Roos D.S."/>
            <person name="Trees A.J."/>
            <person name="Berriman M."/>
            <person name="Pain A."/>
            <person name="Wastling J.M."/>
        </authorList>
    </citation>
    <scope>NUCLEOTIDE SEQUENCE [LARGE SCALE GENOMIC DNA]</scope>
    <source>
        <strain evidence="4">Liverpool</strain>
    </source>
</reference>
<evidence type="ECO:0000313" key="4">
    <source>
        <dbReference type="Proteomes" id="UP000007494"/>
    </source>
</evidence>
<feature type="compositionally biased region" description="Basic and acidic residues" evidence="1">
    <location>
        <begin position="135"/>
        <end position="144"/>
    </location>
</feature>
<dbReference type="EMBL" id="LN714486">
    <property type="protein sequence ID" value="CEL70133.1"/>
    <property type="molecule type" value="Genomic_DNA"/>
</dbReference>
<reference evidence="3" key="4">
    <citation type="journal article" date="2015" name="PLoS ONE">
        <title>Comprehensive Evaluation of Toxoplasma gondii VEG and Neospora caninum LIV Genomes with Tachyzoite Stage Transcriptome and Proteome Defines Novel Transcript Features.</title>
        <authorList>
            <person name="Ramaprasad A."/>
            <person name="Mourier T."/>
            <person name="Naeem R."/>
            <person name="Malas T.B."/>
            <person name="Moussa E."/>
            <person name="Panigrahi A."/>
            <person name="Vermont S.J."/>
            <person name="Otto T.D."/>
            <person name="Wastling J."/>
            <person name="Pain A."/>
        </authorList>
    </citation>
    <scope>NUCLEOTIDE SEQUENCE</scope>
    <source>
        <strain evidence="3">Liverpool</strain>
    </source>
</reference>
<feature type="region of interest" description="Disordered" evidence="1">
    <location>
        <begin position="388"/>
        <end position="409"/>
    </location>
</feature>
<reference evidence="2" key="2">
    <citation type="submission" date="2011-03" db="EMBL/GenBank/DDBJ databases">
        <title>Comparative genomics and transcriptomics of Neospora caninum and Toxoplasma gondii.</title>
        <authorList>
            <person name="Reid A.J."/>
            <person name="Sohal A."/>
            <person name="Harris D."/>
            <person name="Quail M."/>
            <person name="Sanders M."/>
            <person name="Berriman M."/>
            <person name="Wastling J.M."/>
            <person name="Pain A."/>
        </authorList>
    </citation>
    <scope>NUCLEOTIDE SEQUENCE</scope>
    <source>
        <strain evidence="2">Liverpool</strain>
    </source>
</reference>
<feature type="region of interest" description="Disordered" evidence="1">
    <location>
        <begin position="113"/>
        <end position="144"/>
    </location>
</feature>
<gene>
    <name evidence="3" type="ORF">BN1204_058200</name>
    <name evidence="2" type="ORF">NCLIV_058200</name>
</gene>
<dbReference type="EMBL" id="FR823392">
    <property type="protein sequence ID" value="CBZ55397.1"/>
    <property type="molecule type" value="Genomic_DNA"/>
</dbReference>
<dbReference type="InParanoid" id="F0VNV1"/>
<dbReference type="VEuPathDB" id="ToxoDB:NCLIV_058200"/>
<dbReference type="eggNOG" id="ENOG502QZN3">
    <property type="taxonomic scope" value="Eukaryota"/>
</dbReference>
<reference evidence="2" key="1">
    <citation type="submission" date="2011-02" db="EMBL/GenBank/DDBJ databases">
        <authorList>
            <person name="Aslett M."/>
        </authorList>
    </citation>
    <scope>NUCLEOTIDE SEQUENCE</scope>
    <source>
        <strain evidence="2">Liverpool</strain>
    </source>
</reference>
<dbReference type="Proteomes" id="UP000007494">
    <property type="component" value="Chromosome XI"/>
</dbReference>
<keyword evidence="4" id="KW-1185">Reference proteome</keyword>